<sequence>MATTKKTVLITGSTRSIGLALAEHYTNQGWNVIGTTRASSNTGQVALHYIRNLQLIHLTKPFCLRQLMALSPFKTVRMETNDEASVLEAARQLEGVPIDLLINNAGIYAEEDFKSITKDSFMRQFEVNCVGPFLVARALLPNLELAAKSHGSATVAQVSSVLGSIATNTKETAQHFSRTYAYSTSKAALNMVTRSMSVGLRDSNIMFVTLNPGYVDTDLNDHKGYLKPSVSAEWMAEIVDNLSMKDTGKFYNADKHFGDLDLPW</sequence>
<dbReference type="InterPro" id="IPR036291">
    <property type="entry name" value="NAD(P)-bd_dom_sf"/>
</dbReference>
<dbReference type="Pfam" id="PF00106">
    <property type="entry name" value="adh_short"/>
    <property type="match status" value="1"/>
</dbReference>
<gene>
    <name evidence="4" type="ORF">P3T76_006198</name>
</gene>
<proteinExistence type="inferred from homology"/>
<keyword evidence="5" id="KW-1185">Reference proteome</keyword>
<evidence type="ECO:0000256" key="3">
    <source>
        <dbReference type="RuleBase" id="RU000363"/>
    </source>
</evidence>
<dbReference type="AlphaFoldDB" id="A0AAD9LQ48"/>
<dbReference type="Gene3D" id="3.40.50.720">
    <property type="entry name" value="NAD(P)-binding Rossmann-like Domain"/>
    <property type="match status" value="1"/>
</dbReference>
<organism evidence="4 5">
    <name type="scientific">Phytophthora citrophthora</name>
    <dbReference type="NCBI Taxonomy" id="4793"/>
    <lineage>
        <taxon>Eukaryota</taxon>
        <taxon>Sar</taxon>
        <taxon>Stramenopiles</taxon>
        <taxon>Oomycota</taxon>
        <taxon>Peronosporomycetes</taxon>
        <taxon>Peronosporales</taxon>
        <taxon>Peronosporaceae</taxon>
        <taxon>Phytophthora</taxon>
    </lineage>
</organism>
<comment type="caution">
    <text evidence="4">The sequence shown here is derived from an EMBL/GenBank/DDBJ whole genome shotgun (WGS) entry which is preliminary data.</text>
</comment>
<reference evidence="4" key="1">
    <citation type="submission" date="2023-08" db="EMBL/GenBank/DDBJ databases">
        <title>Reference Genome Resource for the Citrus Pathogen Phytophthora citrophthora.</title>
        <authorList>
            <person name="Moller H."/>
            <person name="Coetzee B."/>
            <person name="Rose L.J."/>
            <person name="Van Niekerk J.M."/>
        </authorList>
    </citation>
    <scope>NUCLEOTIDE SEQUENCE</scope>
    <source>
        <strain evidence="4">STE-U-9442</strain>
    </source>
</reference>
<keyword evidence="2" id="KW-0560">Oxidoreductase</keyword>
<keyword evidence="1" id="KW-0521">NADP</keyword>
<dbReference type="GO" id="GO:0016491">
    <property type="term" value="F:oxidoreductase activity"/>
    <property type="evidence" value="ECO:0007669"/>
    <property type="project" value="UniProtKB-KW"/>
</dbReference>
<dbReference type="GO" id="GO:0005737">
    <property type="term" value="C:cytoplasm"/>
    <property type="evidence" value="ECO:0007669"/>
    <property type="project" value="TreeGrafter"/>
</dbReference>
<evidence type="ECO:0000256" key="2">
    <source>
        <dbReference type="ARBA" id="ARBA00023002"/>
    </source>
</evidence>
<dbReference type="InterPro" id="IPR002347">
    <property type="entry name" value="SDR_fam"/>
</dbReference>
<dbReference type="EMBL" id="JASMQC010000009">
    <property type="protein sequence ID" value="KAK1942699.1"/>
    <property type="molecule type" value="Genomic_DNA"/>
</dbReference>
<dbReference type="PANTHER" id="PTHR43544">
    <property type="entry name" value="SHORT-CHAIN DEHYDROGENASE/REDUCTASE"/>
    <property type="match status" value="1"/>
</dbReference>
<dbReference type="PANTHER" id="PTHR43544:SF7">
    <property type="entry name" value="NADB-LER2"/>
    <property type="match status" value="1"/>
</dbReference>
<dbReference type="SUPFAM" id="SSF51735">
    <property type="entry name" value="NAD(P)-binding Rossmann-fold domains"/>
    <property type="match status" value="1"/>
</dbReference>
<dbReference type="Proteomes" id="UP001259832">
    <property type="component" value="Unassembled WGS sequence"/>
</dbReference>
<dbReference type="PRINTS" id="PR00080">
    <property type="entry name" value="SDRFAMILY"/>
</dbReference>
<protein>
    <submittedName>
        <fullName evidence="4">C-factor</fullName>
    </submittedName>
</protein>
<evidence type="ECO:0000313" key="5">
    <source>
        <dbReference type="Proteomes" id="UP001259832"/>
    </source>
</evidence>
<evidence type="ECO:0000313" key="4">
    <source>
        <dbReference type="EMBL" id="KAK1942699.1"/>
    </source>
</evidence>
<evidence type="ECO:0000256" key="1">
    <source>
        <dbReference type="ARBA" id="ARBA00022857"/>
    </source>
</evidence>
<dbReference type="InterPro" id="IPR051468">
    <property type="entry name" value="Fungal_SecMetab_SDRs"/>
</dbReference>
<comment type="similarity">
    <text evidence="3">Belongs to the short-chain dehydrogenases/reductases (SDR) family.</text>
</comment>
<name>A0AAD9LQ48_9STRA</name>
<dbReference type="PRINTS" id="PR00081">
    <property type="entry name" value="GDHRDH"/>
</dbReference>
<accession>A0AAD9LQ48</accession>